<dbReference type="FunFam" id="3.30.63.10:FF:000002">
    <property type="entry name" value="Guanylate kinase 1"/>
    <property type="match status" value="1"/>
</dbReference>
<feature type="domain" description="WW" evidence="5">
    <location>
        <begin position="255"/>
        <end position="288"/>
    </location>
</feature>
<dbReference type="InterPro" id="IPR027417">
    <property type="entry name" value="P-loop_NTPase"/>
</dbReference>
<feature type="non-terminal residue" evidence="8">
    <location>
        <position position="1"/>
    </location>
</feature>
<dbReference type="PANTHER" id="PTHR10316:SF40">
    <property type="entry name" value="LD27118P"/>
    <property type="match status" value="1"/>
</dbReference>
<dbReference type="InterPro" id="IPR036034">
    <property type="entry name" value="PDZ_sf"/>
</dbReference>
<keyword evidence="9" id="KW-1185">Reference proteome</keyword>
<dbReference type="SMART" id="SM00456">
    <property type="entry name" value="WW"/>
    <property type="match status" value="2"/>
</dbReference>
<evidence type="ECO:0000259" key="6">
    <source>
        <dbReference type="PROSITE" id="PS50052"/>
    </source>
</evidence>
<dbReference type="InterPro" id="IPR036020">
    <property type="entry name" value="WW_dom_sf"/>
</dbReference>
<dbReference type="Gene3D" id="2.30.42.10">
    <property type="match status" value="6"/>
</dbReference>
<evidence type="ECO:0000313" key="9">
    <source>
        <dbReference type="Proteomes" id="UP001177023"/>
    </source>
</evidence>
<dbReference type="Pfam" id="PF00625">
    <property type="entry name" value="Guanylate_kin"/>
    <property type="match status" value="1"/>
</dbReference>
<feature type="region of interest" description="Disordered" evidence="4">
    <location>
        <begin position="1"/>
        <end position="40"/>
    </location>
</feature>
<feature type="compositionally biased region" description="Polar residues" evidence="4">
    <location>
        <begin position="551"/>
        <end position="565"/>
    </location>
</feature>
<reference evidence="8" key="1">
    <citation type="submission" date="2023-06" db="EMBL/GenBank/DDBJ databases">
        <authorList>
            <person name="Delattre M."/>
        </authorList>
    </citation>
    <scope>NUCLEOTIDE SEQUENCE</scope>
    <source>
        <strain evidence="8">AF72</strain>
    </source>
</reference>
<feature type="domain" description="PDZ" evidence="7">
    <location>
        <begin position="344"/>
        <end position="410"/>
    </location>
</feature>
<comment type="subcellular location">
    <subcellularLocation>
        <location evidence="1">Membrane</location>
        <topology evidence="1">Peripheral membrane protein</topology>
    </subcellularLocation>
</comment>
<comment type="caution">
    <text evidence="8">The sequence shown here is derived from an EMBL/GenBank/DDBJ whole genome shotgun (WGS) entry which is preliminary data.</text>
</comment>
<dbReference type="InterPro" id="IPR020590">
    <property type="entry name" value="Guanylate_kinase_CS"/>
</dbReference>
<dbReference type="Gene3D" id="2.20.70.10">
    <property type="match status" value="2"/>
</dbReference>
<dbReference type="InterPro" id="IPR001202">
    <property type="entry name" value="WW_dom"/>
</dbReference>
<evidence type="ECO:0000313" key="8">
    <source>
        <dbReference type="EMBL" id="CAJ0558058.1"/>
    </source>
</evidence>
<dbReference type="Proteomes" id="UP001177023">
    <property type="component" value="Unassembled WGS sequence"/>
</dbReference>
<feature type="region of interest" description="Disordered" evidence="4">
    <location>
        <begin position="284"/>
        <end position="314"/>
    </location>
</feature>
<dbReference type="PROSITE" id="PS50020">
    <property type="entry name" value="WW_DOMAIN_2"/>
    <property type="match status" value="2"/>
</dbReference>
<gene>
    <name evidence="8" type="ORF">MSPICULIGERA_LOCUS799</name>
</gene>
<dbReference type="GO" id="GO:0007165">
    <property type="term" value="P:signal transduction"/>
    <property type="evidence" value="ECO:0007669"/>
    <property type="project" value="TreeGrafter"/>
</dbReference>
<evidence type="ECO:0000259" key="7">
    <source>
        <dbReference type="PROSITE" id="PS50106"/>
    </source>
</evidence>
<sequence length="928" mass="100801">MGTECEPSPSTSLDRTSSINEKENDISKADSVDSKSSKGRVSATSTRRLIRVPCVPNAETPFTIQGGAALARLITVDMVRQSDLVGLLNPGDVILTIDEIPVSGMLRSTAQALLEAQSVQKDQLAIEVLAKDAIPDDLCLILSEKEYPELQTVIRDNVYARTVPFTTRDARDGEVDGEHYRFVTVEHFNELKDGGHLLEHGTYQGHLYGTPRPTEMVSGPSKGPLPPNWEIAYDDQGEKYFIDHNTGTTHWEDPRDLPVGWEQVDDPVYGTFYVDHVNKRTTYDRPGTSSAMPPPARPTSYPVNGHDSSPGSRMSRRDLAGMMAVSHNPYFTTDPMQLRGEILRTTIIKGPKGLGFTLIGNDASSKGDEFIQVKSILAGGPAASNGVLQPGDVLVRVNQNLLLGATQADACQIFVSIPQGEPVDLEVCRGYPLVIDPANRIVTQSVYDGHRNDDLFDISITKGTEGFGFTIADNANGQRVRKIIYPAQCPNLLEGDVICELDGRDVRGVSHTQLVDMLRELPVGHRGRLAVRRISATKNRSRTPVAGFRYGQQSGITPTPSQAARSRTPAPNMPRQPDYRSNTLNRMDQPFNHMTVNLIRKPQGFGFRLLGGNETGTQLTVGQIVPGGAAADDGRLKEGDEIMEIDGVSVEGAAHGDAVGLLEKAARQQHVKLLVRRHQMNGIDSARSASLPPSMSPHAGNVAQEYDVVLERQETEGFGFVILSNMVRRASNIGELIPGSPAARCGRLRVGDRVLRVNGNDIAGLPHADIVNLIKNAGLTVRLTVCQDTGPAMPKGAAGPTYAPSYSHPTPVYGGYSTVQQTPSHSTLPPPIHSAMRSNGYSPYDAAPPGHQEDDLMEATSLARCRFFVLRIAEDGAAAADGRLRVGDHLVEINGTDTRGLSHEEAINLIKQHPTVRLRIARHRLPTH</sequence>
<dbReference type="Gene3D" id="3.30.63.10">
    <property type="entry name" value="Guanylate Kinase phosphate binding domain"/>
    <property type="match status" value="1"/>
</dbReference>
<feature type="region of interest" description="Disordered" evidence="4">
    <location>
        <begin position="819"/>
        <end position="853"/>
    </location>
</feature>
<dbReference type="SUPFAM" id="SSF50156">
    <property type="entry name" value="PDZ domain-like"/>
    <property type="match status" value="6"/>
</dbReference>
<dbReference type="FunFam" id="2.30.42.10:FF:000144">
    <property type="entry name" value="Membrane associated guanylate kinase, WW and PDZ domain containing 2"/>
    <property type="match status" value="1"/>
</dbReference>
<feature type="region of interest" description="Disordered" evidence="4">
    <location>
        <begin position="549"/>
        <end position="578"/>
    </location>
</feature>
<dbReference type="SUPFAM" id="SSF51045">
    <property type="entry name" value="WW domain"/>
    <property type="match status" value="2"/>
</dbReference>
<dbReference type="PROSITE" id="PS50106">
    <property type="entry name" value="PDZ"/>
    <property type="match status" value="5"/>
</dbReference>
<dbReference type="FunFam" id="2.30.42.10:FF:000005">
    <property type="entry name" value="Membrane associated guanylate kinase, WW and PDZ domain containing 1"/>
    <property type="match status" value="1"/>
</dbReference>
<feature type="domain" description="PDZ" evidence="7">
    <location>
        <begin position="595"/>
        <end position="677"/>
    </location>
</feature>
<organism evidence="8 9">
    <name type="scientific">Mesorhabditis spiculigera</name>
    <dbReference type="NCBI Taxonomy" id="96644"/>
    <lineage>
        <taxon>Eukaryota</taxon>
        <taxon>Metazoa</taxon>
        <taxon>Ecdysozoa</taxon>
        <taxon>Nematoda</taxon>
        <taxon>Chromadorea</taxon>
        <taxon>Rhabditida</taxon>
        <taxon>Rhabditina</taxon>
        <taxon>Rhabditomorpha</taxon>
        <taxon>Rhabditoidea</taxon>
        <taxon>Rhabditidae</taxon>
        <taxon>Mesorhabditinae</taxon>
        <taxon>Mesorhabditis</taxon>
    </lineage>
</organism>
<dbReference type="PANTHER" id="PTHR10316">
    <property type="entry name" value="MEMBRANE ASSOCIATED GUANYLATE KINASE-RELATED"/>
    <property type="match status" value="1"/>
</dbReference>
<dbReference type="GO" id="GO:0016020">
    <property type="term" value="C:membrane"/>
    <property type="evidence" value="ECO:0007669"/>
    <property type="project" value="UniProtKB-SubCell"/>
</dbReference>
<dbReference type="SMART" id="SM00228">
    <property type="entry name" value="PDZ"/>
    <property type="match status" value="6"/>
</dbReference>
<dbReference type="GO" id="GO:0005737">
    <property type="term" value="C:cytoplasm"/>
    <property type="evidence" value="ECO:0007669"/>
    <property type="project" value="TreeGrafter"/>
</dbReference>
<dbReference type="InterPro" id="IPR001478">
    <property type="entry name" value="PDZ"/>
</dbReference>
<feature type="domain" description="PDZ" evidence="7">
    <location>
        <begin position="868"/>
        <end position="912"/>
    </location>
</feature>
<dbReference type="CDD" id="cd00201">
    <property type="entry name" value="WW"/>
    <property type="match status" value="2"/>
</dbReference>
<dbReference type="SUPFAM" id="SSF52540">
    <property type="entry name" value="P-loop containing nucleoside triphosphate hydrolases"/>
    <property type="match status" value="1"/>
</dbReference>
<feature type="domain" description="PDZ" evidence="7">
    <location>
        <begin position="457"/>
        <end position="520"/>
    </location>
</feature>
<dbReference type="PROSITE" id="PS50052">
    <property type="entry name" value="GUANYLATE_KINASE_2"/>
    <property type="match status" value="1"/>
</dbReference>
<dbReference type="Pfam" id="PF00397">
    <property type="entry name" value="WW"/>
    <property type="match status" value="1"/>
</dbReference>
<dbReference type="InterPro" id="IPR008144">
    <property type="entry name" value="Guanylate_kin-like_dom"/>
</dbReference>
<evidence type="ECO:0000256" key="3">
    <source>
        <dbReference type="ARBA" id="ARBA00023136"/>
    </source>
</evidence>
<dbReference type="InterPro" id="IPR008145">
    <property type="entry name" value="GK/Ca_channel_bsu"/>
</dbReference>
<keyword evidence="2" id="KW-0677">Repeat</keyword>
<accession>A0AA36C5U6</accession>
<feature type="domain" description="Guanylate kinase-like" evidence="6">
    <location>
        <begin position="108"/>
        <end position="210"/>
    </location>
</feature>
<feature type="domain" description="WW" evidence="5">
    <location>
        <begin position="223"/>
        <end position="256"/>
    </location>
</feature>
<protein>
    <submittedName>
        <fullName evidence="8">Uncharacterized protein</fullName>
    </submittedName>
</protein>
<evidence type="ECO:0000259" key="5">
    <source>
        <dbReference type="PROSITE" id="PS50020"/>
    </source>
</evidence>
<dbReference type="CDD" id="cd06733">
    <property type="entry name" value="PDZ3_MAGI-1_3-like"/>
    <property type="match status" value="1"/>
</dbReference>
<feature type="compositionally biased region" description="Basic and acidic residues" evidence="4">
    <location>
        <begin position="20"/>
        <end position="36"/>
    </location>
</feature>
<dbReference type="PROSITE" id="PS00856">
    <property type="entry name" value="GUANYLATE_KINASE_1"/>
    <property type="match status" value="1"/>
</dbReference>
<proteinExistence type="predicted"/>
<dbReference type="PROSITE" id="PS01159">
    <property type="entry name" value="WW_DOMAIN_1"/>
    <property type="match status" value="1"/>
</dbReference>
<feature type="domain" description="PDZ" evidence="7">
    <location>
        <begin position="707"/>
        <end position="789"/>
    </location>
</feature>
<name>A0AA36C5U6_9BILA</name>
<evidence type="ECO:0000256" key="2">
    <source>
        <dbReference type="ARBA" id="ARBA00022737"/>
    </source>
</evidence>
<evidence type="ECO:0000256" key="1">
    <source>
        <dbReference type="ARBA" id="ARBA00004170"/>
    </source>
</evidence>
<dbReference type="EMBL" id="CATQJA010000190">
    <property type="protein sequence ID" value="CAJ0558058.1"/>
    <property type="molecule type" value="Genomic_DNA"/>
</dbReference>
<dbReference type="GO" id="GO:0034330">
    <property type="term" value="P:cell junction organization"/>
    <property type="evidence" value="ECO:0007669"/>
    <property type="project" value="UniProtKB-ARBA"/>
</dbReference>
<dbReference type="AlphaFoldDB" id="A0AA36C5U6"/>
<evidence type="ECO:0000256" key="4">
    <source>
        <dbReference type="SAM" id="MobiDB-lite"/>
    </source>
</evidence>
<dbReference type="CDD" id="cd06734">
    <property type="entry name" value="PDZ4_MAGI-1_3-like"/>
    <property type="match status" value="1"/>
</dbReference>
<keyword evidence="3" id="KW-0472">Membrane</keyword>
<dbReference type="Pfam" id="PF00595">
    <property type="entry name" value="PDZ"/>
    <property type="match status" value="5"/>
</dbReference>
<feature type="compositionally biased region" description="Polar residues" evidence="4">
    <location>
        <begin position="8"/>
        <end position="19"/>
    </location>
</feature>